<dbReference type="PANTHER" id="PTHR22939">
    <property type="entry name" value="SERINE PROTEASE FAMILY S1C HTRA-RELATED"/>
    <property type="match status" value="1"/>
</dbReference>
<dbReference type="InterPro" id="IPR009003">
    <property type="entry name" value="Peptidase_S1_PA"/>
</dbReference>
<dbReference type="Gene3D" id="2.40.10.120">
    <property type="match status" value="1"/>
</dbReference>
<dbReference type="NCBIfam" id="NF041521">
    <property type="entry name" value="HhoA_HhoB_HtrA"/>
    <property type="match status" value="1"/>
</dbReference>
<accession>K9YJB8</accession>
<evidence type="ECO:0000256" key="3">
    <source>
        <dbReference type="ARBA" id="ARBA00022801"/>
    </source>
</evidence>
<organism evidence="5 6">
    <name type="scientific">Cyanobacterium stanieri (strain ATCC 29140 / PCC 7202)</name>
    <dbReference type="NCBI Taxonomy" id="292563"/>
    <lineage>
        <taxon>Bacteria</taxon>
        <taxon>Bacillati</taxon>
        <taxon>Cyanobacteriota</taxon>
        <taxon>Cyanophyceae</taxon>
        <taxon>Oscillatoriophycideae</taxon>
        <taxon>Chroococcales</taxon>
        <taxon>Geminocystaceae</taxon>
        <taxon>Cyanobacterium</taxon>
    </lineage>
</organism>
<dbReference type="GO" id="GO:0006508">
    <property type="term" value="P:proteolysis"/>
    <property type="evidence" value="ECO:0007669"/>
    <property type="project" value="UniProtKB-KW"/>
</dbReference>
<evidence type="ECO:0000313" key="5">
    <source>
        <dbReference type="EMBL" id="AFZ46567.1"/>
    </source>
</evidence>
<dbReference type="KEGG" id="csn:Cyast_0589"/>
<dbReference type="Pfam" id="PF13365">
    <property type="entry name" value="Trypsin_2"/>
    <property type="match status" value="1"/>
</dbReference>
<dbReference type="Gene3D" id="2.30.42.10">
    <property type="match status" value="1"/>
</dbReference>
<dbReference type="PATRIC" id="fig|292563.3.peg.617"/>
<dbReference type="InterPro" id="IPR001940">
    <property type="entry name" value="Peptidase_S1C"/>
</dbReference>
<dbReference type="Proteomes" id="UP000010483">
    <property type="component" value="Chromosome"/>
</dbReference>
<name>K9YJB8_CYASC</name>
<dbReference type="InterPro" id="IPR001478">
    <property type="entry name" value="PDZ"/>
</dbReference>
<dbReference type="GO" id="GO:0004252">
    <property type="term" value="F:serine-type endopeptidase activity"/>
    <property type="evidence" value="ECO:0007669"/>
    <property type="project" value="InterPro"/>
</dbReference>
<dbReference type="InterPro" id="IPR036034">
    <property type="entry name" value="PDZ_sf"/>
</dbReference>
<dbReference type="HOGENOM" id="CLU_020120_1_2_3"/>
<dbReference type="EC" id="3.4.21.108" evidence="5"/>
<dbReference type="PANTHER" id="PTHR22939:SF129">
    <property type="entry name" value="SERINE PROTEASE HTRA2, MITOCHONDRIAL"/>
    <property type="match status" value="1"/>
</dbReference>
<proteinExistence type="inferred from homology"/>
<protein>
    <submittedName>
        <fullName evidence="5">HtrA2 peptidase</fullName>
        <ecNumber evidence="5">3.4.21.108</ecNumber>
    </submittedName>
</protein>
<keyword evidence="3 5" id="KW-0378">Hydrolase</keyword>
<dbReference type="SUPFAM" id="SSF50494">
    <property type="entry name" value="Trypsin-like serine proteases"/>
    <property type="match status" value="1"/>
</dbReference>
<sequence>MSKVFSKIILSTGFLIAGVSFGIWGARQFDSSQDLSTPFSENYSIPVLDSNPRRELDRIEDHRNFNFIAAAVEKVGPAVVRINASREVVQEDFFGGMQPSQGRQETGTGSGFIIQEDGLIITNAHVIENSSTVTVSLRDGQFFEGEVLGIDQMTDLAVVKIDASNLPVVTLGKSEDLVTGEWAIAIGNPLGLDNTVTAGIISALGRSSNEIGVPDKRVRFIQTDAAINPGNSGGPLLNIEGEVIGINTAIKANAQGLGFAIPIETAQRISQQLASKGKAEHPYLGIQMVTLNANTFTNYDFPVPEEYQNKQGVLIIRVIPDSPAERGGFQAGDLITEIEQQTIIQTVDVQEQVDKSNIGEPLSVTVYRNNEIVVVEVIPGQFPE</sequence>
<keyword evidence="6" id="KW-1185">Reference proteome</keyword>
<keyword evidence="2" id="KW-0645">Protease</keyword>
<dbReference type="Pfam" id="PF13180">
    <property type="entry name" value="PDZ_2"/>
    <property type="match status" value="1"/>
</dbReference>
<evidence type="ECO:0000259" key="4">
    <source>
        <dbReference type="PROSITE" id="PS50106"/>
    </source>
</evidence>
<reference evidence="6" key="1">
    <citation type="journal article" date="2013" name="Proc. Natl. Acad. Sci. U.S.A.">
        <title>Improving the coverage of the cyanobacterial phylum using diversity-driven genome sequencing.</title>
        <authorList>
            <person name="Shih P.M."/>
            <person name="Wu D."/>
            <person name="Latifi A."/>
            <person name="Axen S.D."/>
            <person name="Fewer D.P."/>
            <person name="Talla E."/>
            <person name="Calteau A."/>
            <person name="Cai F."/>
            <person name="Tandeau de Marsac N."/>
            <person name="Rippka R."/>
            <person name="Herdman M."/>
            <person name="Sivonen K."/>
            <person name="Coursin T."/>
            <person name="Laurent T."/>
            <person name="Goodwin L."/>
            <person name="Nolan M."/>
            <person name="Davenport K.W."/>
            <person name="Han C.S."/>
            <person name="Rubin E.M."/>
            <person name="Eisen J.A."/>
            <person name="Woyke T."/>
            <person name="Gugger M."/>
            <person name="Kerfeld C.A."/>
        </authorList>
    </citation>
    <scope>NUCLEOTIDE SEQUENCE [LARGE SCALE GENOMIC DNA]</scope>
    <source>
        <strain evidence="6">ATCC 29140 / PCC 7202</strain>
    </source>
</reference>
<dbReference type="STRING" id="292563.Cyast_0589"/>
<dbReference type="SMART" id="SM00228">
    <property type="entry name" value="PDZ"/>
    <property type="match status" value="1"/>
</dbReference>
<feature type="domain" description="PDZ" evidence="4">
    <location>
        <begin position="268"/>
        <end position="354"/>
    </location>
</feature>
<dbReference type="PRINTS" id="PR00834">
    <property type="entry name" value="PROTEASES2C"/>
</dbReference>
<evidence type="ECO:0000256" key="2">
    <source>
        <dbReference type="ARBA" id="ARBA00022670"/>
    </source>
</evidence>
<dbReference type="SUPFAM" id="SSF50156">
    <property type="entry name" value="PDZ domain-like"/>
    <property type="match status" value="1"/>
</dbReference>
<evidence type="ECO:0000313" key="6">
    <source>
        <dbReference type="Proteomes" id="UP000010483"/>
    </source>
</evidence>
<evidence type="ECO:0000256" key="1">
    <source>
        <dbReference type="ARBA" id="ARBA00010541"/>
    </source>
</evidence>
<dbReference type="BioCyc" id="CSTA292563:G1353-596-MONOMER"/>
<dbReference type="EMBL" id="CP003940">
    <property type="protein sequence ID" value="AFZ46567.1"/>
    <property type="molecule type" value="Genomic_DNA"/>
</dbReference>
<dbReference type="AlphaFoldDB" id="K9YJB8"/>
<gene>
    <name evidence="5" type="ordered locus">Cyast_0589</name>
</gene>
<dbReference type="eggNOG" id="COG0265">
    <property type="taxonomic scope" value="Bacteria"/>
</dbReference>
<dbReference type="PROSITE" id="PS50106">
    <property type="entry name" value="PDZ"/>
    <property type="match status" value="1"/>
</dbReference>
<comment type="similarity">
    <text evidence="1">Belongs to the peptidase S1C family.</text>
</comment>
<dbReference type="InterPro" id="IPR048172">
    <property type="entry name" value="HhoA_HhoB_HtrA-like"/>
</dbReference>